<dbReference type="SUPFAM" id="SSF53633">
    <property type="entry name" value="Carbamate kinase-like"/>
    <property type="match status" value="1"/>
</dbReference>
<name>A0A445E753_ARAHY</name>
<dbReference type="InterPro" id="IPR044822">
    <property type="entry name" value="Myb_DNA-bind_4"/>
</dbReference>
<evidence type="ECO:0000256" key="7">
    <source>
        <dbReference type="SAM" id="MobiDB-lite"/>
    </source>
</evidence>
<dbReference type="PANTHER" id="PTHR42833">
    <property type="entry name" value="URIDYLATE KINASE"/>
    <property type="match status" value="1"/>
</dbReference>
<keyword evidence="11" id="KW-1185">Reference proteome</keyword>
<dbReference type="GO" id="GO:0005737">
    <property type="term" value="C:cytoplasm"/>
    <property type="evidence" value="ECO:0007669"/>
    <property type="project" value="InterPro"/>
</dbReference>
<dbReference type="FunFam" id="1.10.10.60:FF:000238">
    <property type="entry name" value="Aspartate/glutamate/uridylate kinase family protein"/>
    <property type="match status" value="1"/>
</dbReference>
<feature type="compositionally biased region" description="Acidic residues" evidence="7">
    <location>
        <begin position="46"/>
        <end position="59"/>
    </location>
</feature>
<organism evidence="10 11">
    <name type="scientific">Arachis hypogaea</name>
    <name type="common">Peanut</name>
    <dbReference type="NCBI Taxonomy" id="3818"/>
    <lineage>
        <taxon>Eukaryota</taxon>
        <taxon>Viridiplantae</taxon>
        <taxon>Streptophyta</taxon>
        <taxon>Embryophyta</taxon>
        <taxon>Tracheophyta</taxon>
        <taxon>Spermatophyta</taxon>
        <taxon>Magnoliopsida</taxon>
        <taxon>eudicotyledons</taxon>
        <taxon>Gunneridae</taxon>
        <taxon>Pentapetalae</taxon>
        <taxon>rosids</taxon>
        <taxon>fabids</taxon>
        <taxon>Fabales</taxon>
        <taxon>Fabaceae</taxon>
        <taxon>Papilionoideae</taxon>
        <taxon>50 kb inversion clade</taxon>
        <taxon>dalbergioids sensu lato</taxon>
        <taxon>Dalbergieae</taxon>
        <taxon>Pterocarpus clade</taxon>
        <taxon>Arachis</taxon>
    </lineage>
</organism>
<comment type="similarity">
    <text evidence="2">Belongs to the UMP kinase family.</text>
</comment>
<dbReference type="Proteomes" id="UP000289738">
    <property type="component" value="Chromosome A02"/>
</dbReference>
<feature type="domain" description="Aspartate/glutamate/uridylate kinase" evidence="8">
    <location>
        <begin position="268"/>
        <end position="478"/>
    </location>
</feature>
<evidence type="ECO:0000256" key="3">
    <source>
        <dbReference type="ARBA" id="ARBA00012899"/>
    </source>
</evidence>
<feature type="compositionally biased region" description="Low complexity" evidence="7">
    <location>
        <begin position="60"/>
        <end position="69"/>
    </location>
</feature>
<evidence type="ECO:0000313" key="10">
    <source>
        <dbReference type="EMBL" id="RYR71302.1"/>
    </source>
</evidence>
<keyword evidence="4" id="KW-0665">Pyrimidine biosynthesis</keyword>
<dbReference type="Gene3D" id="1.10.10.60">
    <property type="entry name" value="Homeodomain-like"/>
    <property type="match status" value="1"/>
</dbReference>
<dbReference type="PANTHER" id="PTHR42833:SF1">
    <property type="entry name" value="UMP KINASE"/>
    <property type="match status" value="1"/>
</dbReference>
<feature type="compositionally biased region" description="Acidic residues" evidence="7">
    <location>
        <begin position="1"/>
        <end position="11"/>
    </location>
</feature>
<gene>
    <name evidence="10" type="ORF">Ahy_A02g005573</name>
</gene>
<feature type="compositionally biased region" description="Polar residues" evidence="7">
    <location>
        <begin position="79"/>
        <end position="88"/>
    </location>
</feature>
<comment type="pathway">
    <text evidence="1">Pyrimidine metabolism; CTP biosynthesis via de novo pathway; UDP from UMP (UMPK route): step 1/1.</text>
</comment>
<comment type="caution">
    <text evidence="10">The sequence shown here is derived from an EMBL/GenBank/DDBJ whole genome shotgun (WGS) entry which is preliminary data.</text>
</comment>
<feature type="compositionally biased region" description="Polar residues" evidence="7">
    <location>
        <begin position="245"/>
        <end position="255"/>
    </location>
</feature>
<dbReference type="InterPro" id="IPR036393">
    <property type="entry name" value="AceGlu_kinase-like_sf"/>
</dbReference>
<protein>
    <recommendedName>
        <fullName evidence="3">UMP kinase</fullName>
        <ecNumber evidence="3">2.7.4.22</ecNumber>
    </recommendedName>
    <alternativeName>
        <fullName evidence="5">Uridine monophosphate kinase</fullName>
    </alternativeName>
</protein>
<dbReference type="Gene3D" id="3.40.1160.10">
    <property type="entry name" value="Acetylglutamate kinase-like"/>
    <property type="match status" value="1"/>
</dbReference>
<sequence>MASCDDDDDDFSLLHQPYAPPSHHHNYSTAVAAATTAVQPKPVSDTDAEDYSNPFDEDTTTTTHANANTTEKRKDQDEIGNNNNSNDASYGFNKRSKLSASASGSASACSGAEYRKDREEWSDTAIVCLLDAYTEKFTQLNRGNLRGRDWEEVAAVVSERCENQSKSVEQCKNKVDNLKKRYKLERHRISSGCITASHWPWFKHMENIVGNSLSAGKFPGGDEDKAIVASTAGNSPRQPKRYGGASQSSGGQVNNMKSKALSNLRWRRVILKISGAALTGSDTCNIDPKVAMLISREVAIASRLGVEVAIVVGGRNFFCGDAWVAATGLERCTAYQVGMMATMMNSILLQSTLEKMGVQTRVQSSVSMQEFAEPYNRHRAIRHLEKGRVVIFGGIGFGTGNPLFSTDIAAALRASELNAEAVLKGTNVDGVYDCNSRDNNFTFEHISFRELVSRGVTPMDMTALTFCEENGIPVVVFNILEPGNISKALCGEQVGTLVDQTGAIS</sequence>
<dbReference type="EC" id="2.7.4.22" evidence="3"/>
<evidence type="ECO:0000256" key="6">
    <source>
        <dbReference type="SAM" id="Coils"/>
    </source>
</evidence>
<proteinExistence type="inferred from homology"/>
<dbReference type="UniPathway" id="UPA00159">
    <property type="reaction ID" value="UER00275"/>
</dbReference>
<dbReference type="Pfam" id="PF00696">
    <property type="entry name" value="AA_kinase"/>
    <property type="match status" value="1"/>
</dbReference>
<evidence type="ECO:0000259" key="9">
    <source>
        <dbReference type="Pfam" id="PF13837"/>
    </source>
</evidence>
<feature type="coiled-coil region" evidence="6">
    <location>
        <begin position="161"/>
        <end position="188"/>
    </location>
</feature>
<evidence type="ECO:0000256" key="1">
    <source>
        <dbReference type="ARBA" id="ARBA00004791"/>
    </source>
</evidence>
<dbReference type="EMBL" id="SDMP01000002">
    <property type="protein sequence ID" value="RYR71302.1"/>
    <property type="molecule type" value="Genomic_DNA"/>
</dbReference>
<dbReference type="FunFam" id="3.40.1160.10:FF:000028">
    <property type="entry name" value="Uridylate kinase isoform A"/>
    <property type="match status" value="1"/>
</dbReference>
<dbReference type="AlphaFoldDB" id="A0A445E753"/>
<evidence type="ECO:0000313" key="11">
    <source>
        <dbReference type="Proteomes" id="UP000289738"/>
    </source>
</evidence>
<dbReference type="STRING" id="3818.A0A445E753"/>
<accession>A0A445E753</accession>
<dbReference type="GO" id="GO:0044210">
    <property type="term" value="P:'de novo' CTP biosynthetic process"/>
    <property type="evidence" value="ECO:0007669"/>
    <property type="project" value="UniProtKB-UniPathway"/>
</dbReference>
<feature type="compositionally biased region" description="Low complexity" evidence="7">
    <location>
        <begin position="29"/>
        <end position="38"/>
    </location>
</feature>
<evidence type="ECO:0000256" key="2">
    <source>
        <dbReference type="ARBA" id="ARBA00007614"/>
    </source>
</evidence>
<dbReference type="CDD" id="cd04254">
    <property type="entry name" value="AAK_UMPK-PyrH-Ec"/>
    <property type="match status" value="1"/>
</dbReference>
<dbReference type="GO" id="GO:0006225">
    <property type="term" value="P:UDP biosynthetic process"/>
    <property type="evidence" value="ECO:0007669"/>
    <property type="project" value="TreeGrafter"/>
</dbReference>
<dbReference type="Pfam" id="PF13837">
    <property type="entry name" value="Myb_DNA-bind_4"/>
    <property type="match status" value="1"/>
</dbReference>
<evidence type="ECO:0000259" key="8">
    <source>
        <dbReference type="Pfam" id="PF00696"/>
    </source>
</evidence>
<feature type="domain" description="Myb/SANT-like DNA-binding" evidence="9">
    <location>
        <begin position="118"/>
        <end position="208"/>
    </location>
</feature>
<keyword evidence="6" id="KW-0175">Coiled coil</keyword>
<feature type="region of interest" description="Disordered" evidence="7">
    <location>
        <begin position="230"/>
        <end position="255"/>
    </location>
</feature>
<evidence type="ECO:0000256" key="5">
    <source>
        <dbReference type="ARBA" id="ARBA00032092"/>
    </source>
</evidence>
<dbReference type="InterPro" id="IPR001048">
    <property type="entry name" value="Asp/Glu/Uridylate_kinase"/>
</dbReference>
<dbReference type="HAMAP" id="MF_01220_B">
    <property type="entry name" value="PyrH_B"/>
    <property type="match status" value="1"/>
</dbReference>
<reference evidence="10 11" key="1">
    <citation type="submission" date="2019-01" db="EMBL/GenBank/DDBJ databases">
        <title>Sequencing of cultivated peanut Arachis hypogaea provides insights into genome evolution and oil improvement.</title>
        <authorList>
            <person name="Chen X."/>
        </authorList>
    </citation>
    <scope>NUCLEOTIDE SEQUENCE [LARGE SCALE GENOMIC DNA]</scope>
    <source>
        <strain evidence="11">cv. Fuhuasheng</strain>
        <tissue evidence="10">Leaves</tissue>
    </source>
</reference>
<dbReference type="GO" id="GO:0033862">
    <property type="term" value="F:UMP kinase activity"/>
    <property type="evidence" value="ECO:0007669"/>
    <property type="project" value="UniProtKB-EC"/>
</dbReference>
<evidence type="ECO:0000256" key="4">
    <source>
        <dbReference type="ARBA" id="ARBA00022975"/>
    </source>
</evidence>
<feature type="region of interest" description="Disordered" evidence="7">
    <location>
        <begin position="1"/>
        <end position="92"/>
    </location>
</feature>
<dbReference type="InterPro" id="IPR015963">
    <property type="entry name" value="Uridylate_kinase_bac"/>
</dbReference>